<sequence>MTIQEIPLTADNQQFSIVLGGVTWRISIIWRDLYWIMDLQNDRGEPVISGIPLVTGADLLAQYACMGLGFKLVVVCDDNTQDYPTKTDLGGRSHLLVSTE</sequence>
<dbReference type="Proteomes" id="UP000288730">
    <property type="component" value="Unassembled WGS sequence"/>
</dbReference>
<dbReference type="Proteomes" id="UP000288459">
    <property type="component" value="Unassembled WGS sequence"/>
</dbReference>
<proteinExistence type="predicted"/>
<reference evidence="4" key="10">
    <citation type="submission" date="2022-08" db="EMBL/GenBank/DDBJ databases">
        <title>Genome sequencing of human pathogens.</title>
        <authorList>
            <person name="Cao X."/>
        </authorList>
    </citation>
    <scope>NUCLEOTIDE SEQUENCE</scope>
    <source>
        <strain evidence="4">EC16126</strain>
    </source>
</reference>
<dbReference type="Proteomes" id="UP000255093">
    <property type="component" value="Unassembled WGS sequence"/>
</dbReference>
<reference evidence="7 19" key="9">
    <citation type="submission" date="2020-06" db="EMBL/GenBank/DDBJ databases">
        <title>REHAB project genomes.</title>
        <authorList>
            <person name="Shaw L.P."/>
        </authorList>
    </citation>
    <scope>NUCLEOTIDE SEQUENCE [LARGE SCALE GENOMIC DNA]</scope>
    <source>
        <strain evidence="7 19">RHB10-C12</strain>
    </source>
</reference>
<name>A0A069CKE5_ECOLX</name>
<evidence type="ECO:0000313" key="19">
    <source>
        <dbReference type="Proteomes" id="UP000514754"/>
    </source>
</evidence>
<reference evidence="3" key="4">
    <citation type="journal article" date="2018" name="Genome Biol.">
        <title>SKESA: strategic k-mer extension for scrupulous assemblies.</title>
        <authorList>
            <person name="Souvorov A."/>
            <person name="Agarwala R."/>
            <person name="Lipman D.J."/>
        </authorList>
    </citation>
    <scope>NUCLEOTIDE SEQUENCE [LARGE SCALE GENOMIC DNA]</scope>
    <source>
        <strain evidence="3">AMC_487</strain>
    </source>
</reference>
<evidence type="ECO:0000313" key="6">
    <source>
        <dbReference type="EMBL" id="OKB75273.1"/>
    </source>
</evidence>
<evidence type="ECO:0000313" key="17">
    <source>
        <dbReference type="Proteomes" id="UP000288459"/>
    </source>
</evidence>
<gene>
    <name evidence="6" type="ORF">BMT50_22170</name>
    <name evidence="8" type="ORF">CIG67_01735</name>
    <name evidence="2" type="ORF">CR538_06760</name>
    <name evidence="5" type="ORF">D9D43_15410</name>
    <name evidence="9" type="ORF">EPS76_02165</name>
    <name evidence="3" type="ORF">HJQ60_000959</name>
    <name evidence="7" type="ORF">HVW43_00890</name>
    <name evidence="10" type="ORF">NCTC8621_02346</name>
    <name evidence="11" type="ORF">NCTC8622_03412</name>
    <name evidence="4" type="ORF">NY836_15305</name>
</gene>
<dbReference type="Proteomes" id="UP000186595">
    <property type="component" value="Unassembled WGS sequence"/>
</dbReference>
<dbReference type="EMBL" id="CP057906">
    <property type="protein sequence ID" value="QMO38940.1"/>
    <property type="molecule type" value="Genomic_DNA"/>
</dbReference>
<dbReference type="EMBL" id="NPIM01000050">
    <property type="protein sequence ID" value="RVE16509.1"/>
    <property type="molecule type" value="Genomic_DNA"/>
</dbReference>
<reference evidence="14 15" key="5">
    <citation type="submission" date="2018-06" db="EMBL/GenBank/DDBJ databases">
        <authorList>
            <consortium name="Pathogen Informatics"/>
            <person name="Doyle S."/>
        </authorList>
    </citation>
    <scope>NUCLEOTIDE SEQUENCE [LARGE SCALE GENOMIC DNA]</scope>
    <source>
        <strain evidence="10 15">NCTC8621</strain>
        <strain evidence="11 14">NCTC8622</strain>
    </source>
</reference>
<dbReference type="EMBL" id="UGBW01000003">
    <property type="protein sequence ID" value="STH82362.1"/>
    <property type="molecule type" value="Genomic_DNA"/>
</dbReference>
<dbReference type="Proteomes" id="UP000254079">
    <property type="component" value="Unassembled WGS sequence"/>
</dbReference>
<evidence type="ECO:0000313" key="3">
    <source>
        <dbReference type="EMBL" id="HAI5331032.1"/>
    </source>
</evidence>
<evidence type="ECO:0000313" key="10">
    <source>
        <dbReference type="EMBL" id="STH82362.1"/>
    </source>
</evidence>
<dbReference type="EMBL" id="JANWOR010000392">
    <property type="protein sequence ID" value="MDA4178743.1"/>
    <property type="molecule type" value="Genomic_DNA"/>
</dbReference>
<dbReference type="Proteomes" id="UP000272336">
    <property type="component" value="Unassembled WGS sequence"/>
</dbReference>
<evidence type="ECO:0000313" key="12">
    <source>
        <dbReference type="Proteomes" id="UP000186595"/>
    </source>
</evidence>
<accession>A0A069CKE5</accession>
<reference evidence="2 13" key="3">
    <citation type="submission" date="2017-10" db="EMBL/GenBank/DDBJ databases">
        <title>mcr-1 positive E.coli isolates in China.</title>
        <authorList>
            <person name="Li B."/>
            <person name="Wang X."/>
        </authorList>
    </citation>
    <scope>NUCLEOTIDE SEQUENCE [LARGE SCALE GENOMIC DNA]</scope>
    <source>
        <strain evidence="2 13">14EC029</strain>
    </source>
</reference>
<evidence type="ECO:0000313" key="11">
    <source>
        <dbReference type="EMBL" id="STI84355.1"/>
    </source>
</evidence>
<dbReference type="Proteomes" id="UP000234238">
    <property type="component" value="Chromosome"/>
</dbReference>
<dbReference type="AlphaFoldDB" id="A0A069CKE5"/>
<dbReference type="Proteomes" id="UP000514754">
    <property type="component" value="Chromosome"/>
</dbReference>
<dbReference type="RefSeq" id="WP_000155119.1">
    <property type="nucleotide sequence ID" value="NZ_AP022003.1"/>
</dbReference>
<feature type="domain" description="Cyanophage baseplate Pam3 plug gp18" evidence="1">
    <location>
        <begin position="3"/>
        <end position="99"/>
    </location>
</feature>
<evidence type="ECO:0000259" key="1">
    <source>
        <dbReference type="Pfam" id="PF22479"/>
    </source>
</evidence>
<evidence type="ECO:0000313" key="18">
    <source>
        <dbReference type="Proteomes" id="UP000288730"/>
    </source>
</evidence>
<evidence type="ECO:0000313" key="13">
    <source>
        <dbReference type="Proteomes" id="UP000234238"/>
    </source>
</evidence>
<evidence type="ECO:0000313" key="2">
    <source>
        <dbReference type="EMBL" id="AUK00143.1"/>
    </source>
</evidence>
<reference evidence="6 12" key="1">
    <citation type="submission" date="2016-11" db="EMBL/GenBank/DDBJ databases">
        <title>Draft genome sequences of five Shigatoxin-producing Escherichia coli isolates harboring the new recently described Subtilase cytotoxin allelic variant subAB2-3.</title>
        <authorList>
            <person name="Tasara T."/>
            <person name="Fierz L."/>
            <person name="Klumpp J."/>
            <person name="Schmidt H."/>
            <person name="Stephan R."/>
        </authorList>
    </citation>
    <scope>NUCLEOTIDE SEQUENCE [LARGE SCALE GENOMIC DNA]</scope>
    <source>
        <strain evidence="6 12">453</strain>
    </source>
</reference>
<evidence type="ECO:0000313" key="5">
    <source>
        <dbReference type="EMBL" id="MGE14954.1"/>
    </source>
</evidence>
<protein>
    <submittedName>
        <fullName evidence="10">Bacteriophage protein</fullName>
    </submittedName>
</protein>
<reference evidence="9 18" key="7">
    <citation type="submission" date="2019-01" db="EMBL/GenBank/DDBJ databases">
        <title>Genomic analysis of febrile catheter-associated UTI E. coli isolates.</title>
        <authorList>
            <person name="Potter R."/>
            <person name="Zou Z."/>
            <person name="Henderson J."/>
            <person name="Dantas G."/>
        </authorList>
    </citation>
    <scope>NUCLEOTIDE SEQUENCE [LARGE SCALE GENOMIC DNA]</scope>
    <source>
        <strain evidence="9 18">29_CAASB</strain>
    </source>
</reference>
<evidence type="ECO:0000313" key="14">
    <source>
        <dbReference type="Proteomes" id="UP000254079"/>
    </source>
</evidence>
<dbReference type="Proteomes" id="UP001211064">
    <property type="component" value="Unassembled WGS sequence"/>
</dbReference>
<dbReference type="EMBL" id="DABERK010000004">
    <property type="protein sequence ID" value="HAI5331032.1"/>
    <property type="molecule type" value="Genomic_DNA"/>
</dbReference>
<evidence type="ECO:0000313" key="4">
    <source>
        <dbReference type="EMBL" id="MDA4178743.1"/>
    </source>
</evidence>
<organism evidence="9 18">
    <name type="scientific">Escherichia coli</name>
    <dbReference type="NCBI Taxonomy" id="562"/>
    <lineage>
        <taxon>Bacteria</taxon>
        <taxon>Pseudomonadati</taxon>
        <taxon>Pseudomonadota</taxon>
        <taxon>Gammaproteobacteria</taxon>
        <taxon>Enterobacterales</taxon>
        <taxon>Enterobacteriaceae</taxon>
        <taxon>Escherichia</taxon>
    </lineage>
</organism>
<dbReference type="EMBL" id="UGCP01000002">
    <property type="protein sequence ID" value="STI84355.1"/>
    <property type="molecule type" value="Genomic_DNA"/>
</dbReference>
<dbReference type="EMBL" id="SCJN01000008">
    <property type="protein sequence ID" value="RXD17933.1"/>
    <property type="molecule type" value="Genomic_DNA"/>
</dbReference>
<dbReference type="Proteomes" id="UP000845800">
    <property type="component" value="Unassembled WGS sequence"/>
</dbReference>
<dbReference type="EMBL" id="RNLZ01000027">
    <property type="protein sequence ID" value="MGE14954.1"/>
    <property type="molecule type" value="Genomic_DNA"/>
</dbReference>
<reference evidence="3" key="8">
    <citation type="submission" date="2020-03" db="EMBL/GenBank/DDBJ databases">
        <authorList>
            <consortium name="NCBI Pathogen Detection Project"/>
        </authorList>
    </citation>
    <scope>NUCLEOTIDE SEQUENCE</scope>
    <source>
        <strain evidence="3">AMC_487</strain>
    </source>
</reference>
<dbReference type="Pfam" id="PF22479">
    <property type="entry name" value="Pam3_gp18"/>
    <property type="match status" value="1"/>
</dbReference>
<reference evidence="5 16" key="6">
    <citation type="submission" date="2018-10" db="EMBL/GenBank/DDBJ databases">
        <authorList>
            <consortium name="NARMS: The National Antimicrobial Resistance Monitoring System"/>
        </authorList>
    </citation>
    <scope>NUCLEOTIDE SEQUENCE [LARGE SCALE GENOMIC DNA]</scope>
    <source>
        <strain evidence="5 16">CVM N17EC0060</strain>
    </source>
</reference>
<evidence type="ECO:0000313" key="9">
    <source>
        <dbReference type="EMBL" id="RXD17933.1"/>
    </source>
</evidence>
<dbReference type="EMBL" id="MPGR01000001">
    <property type="protein sequence ID" value="OKB75273.1"/>
    <property type="molecule type" value="Genomic_DNA"/>
</dbReference>
<evidence type="ECO:0000313" key="15">
    <source>
        <dbReference type="Proteomes" id="UP000255093"/>
    </source>
</evidence>
<evidence type="ECO:0000313" key="8">
    <source>
        <dbReference type="EMBL" id="RVE16509.1"/>
    </source>
</evidence>
<evidence type="ECO:0000313" key="7">
    <source>
        <dbReference type="EMBL" id="QMO38940.1"/>
    </source>
</evidence>
<evidence type="ECO:0000313" key="16">
    <source>
        <dbReference type="Proteomes" id="UP000272336"/>
    </source>
</evidence>
<reference evidence="8 17" key="2">
    <citation type="submission" date="2017-08" db="EMBL/GenBank/DDBJ databases">
        <title>Sequencing of Escherichia coli CCPM 6219.</title>
        <authorList>
            <person name="Liu S.-L."/>
            <person name="Zhou Y.-J."/>
            <person name="Zhao M.-F."/>
        </authorList>
    </citation>
    <scope>NUCLEOTIDE SEQUENCE [LARGE SCALE GENOMIC DNA]</scope>
    <source>
        <strain evidence="8 17">CCPM 6219</strain>
    </source>
</reference>
<dbReference type="EMBL" id="CP024141">
    <property type="protein sequence ID" value="AUK00143.1"/>
    <property type="molecule type" value="Genomic_DNA"/>
</dbReference>
<dbReference type="InterPro" id="IPR054252">
    <property type="entry name" value="Pam3_gp18"/>
</dbReference>
<dbReference type="OMA" id="DIAGWIL"/>